<evidence type="ECO:0000256" key="4">
    <source>
        <dbReference type="ARBA" id="ARBA00023136"/>
    </source>
</evidence>
<evidence type="ECO:0000256" key="5">
    <source>
        <dbReference type="RuleBase" id="RU000477"/>
    </source>
</evidence>
<feature type="transmembrane region" description="Helical" evidence="6">
    <location>
        <begin position="114"/>
        <end position="134"/>
    </location>
</feature>
<gene>
    <name evidence="7" type="ORF">BOKJ2_LOCUS3866</name>
</gene>
<dbReference type="AlphaFoldDB" id="A0A811K8U9"/>
<keyword evidence="4 6" id="KW-0472">Membrane</keyword>
<comment type="similarity">
    <text evidence="5">Belongs to the MIP/aquaporin (TC 1.A.8) family.</text>
</comment>
<comment type="caution">
    <text evidence="7">The sequence shown here is derived from an EMBL/GenBank/DDBJ whole genome shotgun (WGS) entry which is preliminary data.</text>
</comment>
<dbReference type="EMBL" id="CAJFDH010000002">
    <property type="protein sequence ID" value="CAD5211775.1"/>
    <property type="molecule type" value="Genomic_DNA"/>
</dbReference>
<dbReference type="Proteomes" id="UP000614601">
    <property type="component" value="Unassembled WGS sequence"/>
</dbReference>
<dbReference type="PRINTS" id="PR00783">
    <property type="entry name" value="MINTRINSICP"/>
</dbReference>
<evidence type="ECO:0000256" key="2">
    <source>
        <dbReference type="ARBA" id="ARBA00022692"/>
    </source>
</evidence>
<dbReference type="Gene3D" id="1.20.1080.10">
    <property type="entry name" value="Glycerol uptake facilitator protein"/>
    <property type="match status" value="1"/>
</dbReference>
<name>A0A811K8U9_9BILA</name>
<evidence type="ECO:0000313" key="7">
    <source>
        <dbReference type="EMBL" id="CAD5211775.1"/>
    </source>
</evidence>
<proteinExistence type="inferred from homology"/>
<reference evidence="7" key="1">
    <citation type="submission" date="2020-09" db="EMBL/GenBank/DDBJ databases">
        <authorList>
            <person name="Kikuchi T."/>
        </authorList>
    </citation>
    <scope>NUCLEOTIDE SEQUENCE</scope>
    <source>
        <strain evidence="7">SH1</strain>
    </source>
</reference>
<sequence>MVSGRKCTLDDMRIHKMQELRQEELPGPTVKERPRVIEPCDFMFRYVFGEFCGTLILTFFGGYFLQFYTHNSTVAVISMGCVRYVLMNLFGQICDAEFNPAISLGKLFCLKRPVFVGLSIIGSQMFGAFIGQVLHSVIQIIPSSNTTINETVMSFELTLSLEVVNMALSCEGGNTTRTNGNMARTLSQSLVAAIWKQEHAFRHLDAVGAATVMTPLLGAAIFWIMNSVKEMADADRDSVA</sequence>
<evidence type="ECO:0000256" key="3">
    <source>
        <dbReference type="ARBA" id="ARBA00022989"/>
    </source>
</evidence>
<dbReference type="Pfam" id="PF00230">
    <property type="entry name" value="MIP"/>
    <property type="match status" value="1"/>
</dbReference>
<organism evidence="7 8">
    <name type="scientific">Bursaphelenchus okinawaensis</name>
    <dbReference type="NCBI Taxonomy" id="465554"/>
    <lineage>
        <taxon>Eukaryota</taxon>
        <taxon>Metazoa</taxon>
        <taxon>Ecdysozoa</taxon>
        <taxon>Nematoda</taxon>
        <taxon>Chromadorea</taxon>
        <taxon>Rhabditida</taxon>
        <taxon>Tylenchina</taxon>
        <taxon>Tylenchomorpha</taxon>
        <taxon>Aphelenchoidea</taxon>
        <taxon>Aphelenchoididae</taxon>
        <taxon>Bursaphelenchus</taxon>
    </lineage>
</organism>
<evidence type="ECO:0000256" key="1">
    <source>
        <dbReference type="ARBA" id="ARBA00004141"/>
    </source>
</evidence>
<dbReference type="SUPFAM" id="SSF81338">
    <property type="entry name" value="Aquaporin-like"/>
    <property type="match status" value="1"/>
</dbReference>
<keyword evidence="3 6" id="KW-1133">Transmembrane helix</keyword>
<dbReference type="InterPro" id="IPR023271">
    <property type="entry name" value="Aquaporin-like"/>
</dbReference>
<keyword evidence="8" id="KW-1185">Reference proteome</keyword>
<dbReference type="GO" id="GO:0015267">
    <property type="term" value="F:channel activity"/>
    <property type="evidence" value="ECO:0007669"/>
    <property type="project" value="InterPro"/>
</dbReference>
<evidence type="ECO:0000313" key="8">
    <source>
        <dbReference type="Proteomes" id="UP000614601"/>
    </source>
</evidence>
<dbReference type="GO" id="GO:0016020">
    <property type="term" value="C:membrane"/>
    <property type="evidence" value="ECO:0007669"/>
    <property type="project" value="UniProtKB-SubCell"/>
</dbReference>
<dbReference type="OrthoDB" id="5863989at2759"/>
<keyword evidence="5" id="KW-0813">Transport</keyword>
<evidence type="ECO:0000256" key="6">
    <source>
        <dbReference type="SAM" id="Phobius"/>
    </source>
</evidence>
<feature type="transmembrane region" description="Helical" evidence="6">
    <location>
        <begin position="43"/>
        <end position="65"/>
    </location>
</feature>
<protein>
    <recommendedName>
        <fullName evidence="9">Aquaporin</fullName>
    </recommendedName>
</protein>
<keyword evidence="2 5" id="KW-0812">Transmembrane</keyword>
<dbReference type="EMBL" id="CAJFCW020000002">
    <property type="protein sequence ID" value="CAG9094338.1"/>
    <property type="molecule type" value="Genomic_DNA"/>
</dbReference>
<accession>A0A811K8U9</accession>
<dbReference type="InterPro" id="IPR000425">
    <property type="entry name" value="MIP"/>
</dbReference>
<comment type="subcellular location">
    <subcellularLocation>
        <location evidence="1">Membrane</location>
        <topology evidence="1">Multi-pass membrane protein</topology>
    </subcellularLocation>
</comment>
<dbReference type="Proteomes" id="UP000783686">
    <property type="component" value="Unassembled WGS sequence"/>
</dbReference>
<evidence type="ECO:0008006" key="9">
    <source>
        <dbReference type="Google" id="ProtNLM"/>
    </source>
</evidence>
<feature type="transmembrane region" description="Helical" evidence="6">
    <location>
        <begin position="206"/>
        <end position="225"/>
    </location>
</feature>